<evidence type="ECO:0000313" key="2">
    <source>
        <dbReference type="Proteomes" id="UP000301424"/>
    </source>
</evidence>
<organism evidence="1 2">
    <name type="scientific">Burkholderia phage BcepSauron</name>
    <dbReference type="NCBI Taxonomy" id="2530033"/>
    <lineage>
        <taxon>Viruses</taxon>
        <taxon>Duplodnaviria</taxon>
        <taxon>Heunggongvirae</taxon>
        <taxon>Uroviricota</taxon>
        <taxon>Caudoviricetes</taxon>
        <taxon>Sarumanvirus</taxon>
        <taxon>Sarumanvirus bcepsauron</taxon>
    </lineage>
</organism>
<gene>
    <name evidence="1" type="ORF">BcepSauron_235</name>
</gene>
<protein>
    <submittedName>
        <fullName evidence="1">Uncharacterized protein</fullName>
    </submittedName>
</protein>
<keyword evidence="2" id="KW-1185">Reference proteome</keyword>
<dbReference type="Proteomes" id="UP000301424">
    <property type="component" value="Segment"/>
</dbReference>
<proteinExistence type="predicted"/>
<sequence>MTIKIVVPPSGGIEWVKKKKNVLVSDSWLPLAFAREAHIEEREEMVMVRKPTLVTLDFGADFDMEPWIELLYRYARSSMSGRSPKRDIEVEGLLLRGVYPMDNVEGSTWVCSIDMWEKA</sequence>
<dbReference type="EMBL" id="MK552141">
    <property type="protein sequence ID" value="QBQ74615.1"/>
    <property type="molecule type" value="Genomic_DNA"/>
</dbReference>
<accession>A0A482MLT9</accession>
<evidence type="ECO:0000313" key="1">
    <source>
        <dbReference type="EMBL" id="QBQ74615.1"/>
    </source>
</evidence>
<name>A0A482MLT9_9CAUD</name>
<reference evidence="1 2" key="1">
    <citation type="submission" date="2019-02" db="EMBL/GenBank/DDBJ databases">
        <title>Complete genome sequence of Burkholderia cenocepacia phage BcepSauron.</title>
        <authorList>
            <person name="Park K."/>
            <person name="Gonzalez C."/>
            <person name="Liu M."/>
            <person name="Gill J."/>
        </authorList>
    </citation>
    <scope>NUCLEOTIDE SEQUENCE [LARGE SCALE GENOMIC DNA]</scope>
</reference>